<evidence type="ECO:0000313" key="2">
    <source>
        <dbReference type="EMBL" id="GES91626.1"/>
    </source>
</evidence>
<name>A0A8H3QTR8_9GLOM</name>
<organism evidence="2 3">
    <name type="scientific">Rhizophagus clarus</name>
    <dbReference type="NCBI Taxonomy" id="94130"/>
    <lineage>
        <taxon>Eukaryota</taxon>
        <taxon>Fungi</taxon>
        <taxon>Fungi incertae sedis</taxon>
        <taxon>Mucoromycota</taxon>
        <taxon>Glomeromycotina</taxon>
        <taxon>Glomeromycetes</taxon>
        <taxon>Glomerales</taxon>
        <taxon>Glomeraceae</taxon>
        <taxon>Rhizophagus</taxon>
    </lineage>
</organism>
<comment type="caution">
    <text evidence="2">The sequence shown here is derived from an EMBL/GenBank/DDBJ whole genome shotgun (WGS) entry which is preliminary data.</text>
</comment>
<proteinExistence type="predicted"/>
<sequence>MEHFVKFEELLGYCHNLKKINYLYRRNDNFTWYGSLPNITTKISNDIRWDFTVIGGNSIFYCRFTLFYVVFYVHHIYLVHT</sequence>
<dbReference type="Proteomes" id="UP000615446">
    <property type="component" value="Unassembled WGS sequence"/>
</dbReference>
<gene>
    <name evidence="2" type="ORF">RCL2_001842900</name>
</gene>
<keyword evidence="1" id="KW-1133">Transmembrane helix</keyword>
<evidence type="ECO:0000256" key="1">
    <source>
        <dbReference type="SAM" id="Phobius"/>
    </source>
</evidence>
<dbReference type="AlphaFoldDB" id="A0A8H3QTR8"/>
<reference evidence="2" key="1">
    <citation type="submission" date="2019-10" db="EMBL/GenBank/DDBJ databases">
        <title>Conservation and host-specific expression of non-tandemly repeated heterogenous ribosome RNA gene in arbuscular mycorrhizal fungi.</title>
        <authorList>
            <person name="Maeda T."/>
            <person name="Kobayashi Y."/>
            <person name="Nakagawa T."/>
            <person name="Ezawa T."/>
            <person name="Yamaguchi K."/>
            <person name="Bino T."/>
            <person name="Nishimoto Y."/>
            <person name="Shigenobu S."/>
            <person name="Kawaguchi M."/>
        </authorList>
    </citation>
    <scope>NUCLEOTIDE SEQUENCE</scope>
    <source>
        <strain evidence="2">HR1</strain>
    </source>
</reference>
<feature type="transmembrane region" description="Helical" evidence="1">
    <location>
        <begin position="58"/>
        <end position="79"/>
    </location>
</feature>
<keyword evidence="1" id="KW-0472">Membrane</keyword>
<dbReference type="OrthoDB" id="552789at2759"/>
<protein>
    <submittedName>
        <fullName evidence="2">Uncharacterized protein</fullName>
    </submittedName>
</protein>
<evidence type="ECO:0000313" key="3">
    <source>
        <dbReference type="Proteomes" id="UP000615446"/>
    </source>
</evidence>
<dbReference type="EMBL" id="BLAL01000206">
    <property type="protein sequence ID" value="GES91626.1"/>
    <property type="molecule type" value="Genomic_DNA"/>
</dbReference>
<accession>A0A8H3QTR8</accession>
<keyword evidence="1" id="KW-0812">Transmembrane</keyword>